<gene>
    <name evidence="12" type="ORF">MFU01_42560</name>
    <name evidence="13" type="ORF">SAMN05443572_105473</name>
</gene>
<keyword evidence="6 10" id="KW-1133">Transmembrane helix</keyword>
<feature type="transmembrane region" description="Helical" evidence="10">
    <location>
        <begin position="415"/>
        <end position="436"/>
    </location>
</feature>
<evidence type="ECO:0000256" key="7">
    <source>
        <dbReference type="ARBA" id="ARBA00023136"/>
    </source>
</evidence>
<evidence type="ECO:0000256" key="1">
    <source>
        <dbReference type="ARBA" id="ARBA00004651"/>
    </source>
</evidence>
<feature type="domain" description="Glycosyltransferase RgtA/B/C/D-like" evidence="11">
    <location>
        <begin position="71"/>
        <end position="204"/>
    </location>
</feature>
<feature type="transmembrane region" description="Helical" evidence="10">
    <location>
        <begin position="75"/>
        <end position="93"/>
    </location>
</feature>
<dbReference type="EMBL" id="FOIB01000005">
    <property type="protein sequence ID" value="SEU16460.1"/>
    <property type="molecule type" value="Genomic_DNA"/>
</dbReference>
<comment type="caution">
    <text evidence="12">The sequence shown here is derived from an EMBL/GenBank/DDBJ whole genome shotgun (WGS) entry which is preliminary data.</text>
</comment>
<feature type="transmembrane region" description="Helical" evidence="10">
    <location>
        <begin position="189"/>
        <end position="209"/>
    </location>
</feature>
<feature type="transmembrane region" description="Helical" evidence="10">
    <location>
        <begin position="100"/>
        <end position="119"/>
    </location>
</feature>
<keyword evidence="3 13" id="KW-0328">Glycosyltransferase</keyword>
<dbReference type="Gene3D" id="1.25.40.10">
    <property type="entry name" value="Tetratricopeptide repeat domain"/>
    <property type="match status" value="1"/>
</dbReference>
<evidence type="ECO:0000256" key="4">
    <source>
        <dbReference type="ARBA" id="ARBA00022679"/>
    </source>
</evidence>
<dbReference type="EMBL" id="BJXR01000033">
    <property type="protein sequence ID" value="GEN09219.1"/>
    <property type="molecule type" value="Genomic_DNA"/>
</dbReference>
<feature type="transmembrane region" description="Helical" evidence="10">
    <location>
        <begin position="125"/>
        <end position="142"/>
    </location>
</feature>
<keyword evidence="5 10" id="KW-0812">Transmembrane</keyword>
<proteinExistence type="predicted"/>
<dbReference type="Pfam" id="PF13231">
    <property type="entry name" value="PMT_2"/>
    <property type="match status" value="1"/>
</dbReference>
<dbReference type="Proteomes" id="UP000321514">
    <property type="component" value="Unassembled WGS sequence"/>
</dbReference>
<evidence type="ECO:0000313" key="13">
    <source>
        <dbReference type="EMBL" id="SEU16460.1"/>
    </source>
</evidence>
<dbReference type="InterPro" id="IPR038731">
    <property type="entry name" value="RgtA/B/C-like"/>
</dbReference>
<evidence type="ECO:0000256" key="3">
    <source>
        <dbReference type="ARBA" id="ARBA00022676"/>
    </source>
</evidence>
<accession>A0A511T4X9</accession>
<dbReference type="PROSITE" id="PS50005">
    <property type="entry name" value="TPR"/>
    <property type="match status" value="1"/>
</dbReference>
<dbReference type="SMART" id="SM00028">
    <property type="entry name" value="TPR"/>
    <property type="match status" value="2"/>
</dbReference>
<evidence type="ECO:0000256" key="6">
    <source>
        <dbReference type="ARBA" id="ARBA00022989"/>
    </source>
</evidence>
<keyword evidence="7 10" id="KW-0472">Membrane</keyword>
<dbReference type="Proteomes" id="UP000183760">
    <property type="component" value="Unassembled WGS sequence"/>
</dbReference>
<reference evidence="13 14" key="1">
    <citation type="submission" date="2016-10" db="EMBL/GenBank/DDBJ databases">
        <authorList>
            <person name="Varghese N."/>
            <person name="Submissions S."/>
        </authorList>
    </citation>
    <scope>NUCLEOTIDE SEQUENCE [LARGE SCALE GENOMIC DNA]</scope>
    <source>
        <strain evidence="13 14">DSM 16525</strain>
    </source>
</reference>
<feature type="transmembrane region" description="Helical" evidence="10">
    <location>
        <begin position="364"/>
        <end position="384"/>
    </location>
</feature>
<keyword evidence="2" id="KW-1003">Cell membrane</keyword>
<keyword evidence="8" id="KW-0802">TPR repeat</keyword>
<feature type="transmembrane region" description="Helical" evidence="10">
    <location>
        <begin position="149"/>
        <end position="177"/>
    </location>
</feature>
<keyword evidence="4" id="KW-0808">Transferase</keyword>
<keyword evidence="14" id="KW-1185">Reference proteome</keyword>
<organism evidence="12 15">
    <name type="scientific">Myxococcus fulvus</name>
    <dbReference type="NCBI Taxonomy" id="33"/>
    <lineage>
        <taxon>Bacteria</taxon>
        <taxon>Pseudomonadati</taxon>
        <taxon>Myxococcota</taxon>
        <taxon>Myxococcia</taxon>
        <taxon>Myxococcales</taxon>
        <taxon>Cystobacterineae</taxon>
        <taxon>Myxococcaceae</taxon>
        <taxon>Myxococcus</taxon>
    </lineage>
</organism>
<comment type="subcellular location">
    <subcellularLocation>
        <location evidence="1">Cell membrane</location>
        <topology evidence="1">Multi-pass membrane protein</topology>
    </subcellularLocation>
</comment>
<feature type="region of interest" description="Disordered" evidence="9">
    <location>
        <begin position="758"/>
        <end position="781"/>
    </location>
</feature>
<dbReference type="GO" id="GO:0016763">
    <property type="term" value="F:pentosyltransferase activity"/>
    <property type="evidence" value="ECO:0007669"/>
    <property type="project" value="TreeGrafter"/>
</dbReference>
<dbReference type="PANTHER" id="PTHR33908">
    <property type="entry name" value="MANNOSYLTRANSFERASE YKCB-RELATED"/>
    <property type="match status" value="1"/>
</dbReference>
<dbReference type="InterPro" id="IPR050297">
    <property type="entry name" value="LipidA_mod_glycosyltrf_83"/>
</dbReference>
<dbReference type="InterPro" id="IPR011990">
    <property type="entry name" value="TPR-like_helical_dom_sf"/>
</dbReference>
<evidence type="ECO:0000256" key="10">
    <source>
        <dbReference type="SAM" id="Phobius"/>
    </source>
</evidence>
<dbReference type="RefSeq" id="WP_074955371.1">
    <property type="nucleotide sequence ID" value="NZ_BJXR01000033.1"/>
</dbReference>
<dbReference type="GO" id="GO:0009103">
    <property type="term" value="P:lipopolysaccharide biosynthetic process"/>
    <property type="evidence" value="ECO:0007669"/>
    <property type="project" value="UniProtKB-ARBA"/>
</dbReference>
<feature type="transmembrane region" description="Helical" evidence="10">
    <location>
        <begin position="12"/>
        <end position="35"/>
    </location>
</feature>
<dbReference type="STRING" id="1334629.MFUL124B02_27645"/>
<dbReference type="PANTHER" id="PTHR33908:SF11">
    <property type="entry name" value="MEMBRANE PROTEIN"/>
    <property type="match status" value="1"/>
</dbReference>
<evidence type="ECO:0000256" key="5">
    <source>
        <dbReference type="ARBA" id="ARBA00022692"/>
    </source>
</evidence>
<evidence type="ECO:0000313" key="12">
    <source>
        <dbReference type="EMBL" id="GEN09219.1"/>
    </source>
</evidence>
<protein>
    <submittedName>
        <fullName evidence="13">Dolichyl-phosphate-mannose-protein mannosyltransferase</fullName>
    </submittedName>
</protein>
<evidence type="ECO:0000256" key="8">
    <source>
        <dbReference type="PROSITE-ProRule" id="PRU00339"/>
    </source>
</evidence>
<evidence type="ECO:0000256" key="2">
    <source>
        <dbReference type="ARBA" id="ARBA00022475"/>
    </source>
</evidence>
<feature type="transmembrane region" description="Helical" evidence="10">
    <location>
        <begin position="390"/>
        <end position="408"/>
    </location>
</feature>
<sequence>MSRPLPRGFVPIVLLVLCVAHVALGLVLLPGAMFAKYPDSARLLTSGRMLPEQGADFSPLYLILNVALSPTPLRWVQSIAGALGLIAVYVLGARLLSRPVGLLAAALVAVTTPVLLYEATLEPDLLVMVLNLGALALLAHARPHFQKRWLVLAGVLLGLSGATRPTGLAILVLATGWMLWERRHEARRASLLAGALLLGTGMFSSWLPAQIIRATVGSHLGATMSAGAVLHMGNRPEGTGLGAQPPTLIKQYEAQLRSPERPDHAHSLYRQFARAEAGEDLSPSHTELYWMRKTLNFALEEPGTVLGLFGRKLAFFLFGPEGHDLVEVRRAEAHLAGLPLLDAQVLGLLGVAGLGTMLARRRSVGLIVLYLAASTALAVGFYVVSRYRLAALPAWALFASALAVMAFESRREPRILGMLAVGLALCLALPTFFPFVRDVERMLARTEAVGSPGAALNTALQQGRYDEATQAFEQLQAAHPFTALARALRGVPFESPGVAERSGALSVEKLGLETPMDLYFASELARRAGHCDQALPAAHAAQDAGYRGALYDTSLDPALVVADCLLSRGDRAGALKAAEASLDERGGTLDALAFAVAGAESLSTDAEGRRARWDAKLFAIHDLLSARHARGLARLRWGNFAGALEDADAVLAAIPDVAVTHHLRAAALTGLGRHAEALRAYARALQLLPGHNFATRPLEDTVATALAEAAEAPGVLSVATEHHLRAGRLELARDLAARASKLAPEDKNLARIAQELAQARPSGIPIPPPPAPRATRSATTP</sequence>
<dbReference type="AlphaFoldDB" id="A0A511T4X9"/>
<evidence type="ECO:0000313" key="14">
    <source>
        <dbReference type="Proteomes" id="UP000183760"/>
    </source>
</evidence>
<evidence type="ECO:0000313" key="15">
    <source>
        <dbReference type="Proteomes" id="UP000321514"/>
    </source>
</evidence>
<dbReference type="GO" id="GO:0005886">
    <property type="term" value="C:plasma membrane"/>
    <property type="evidence" value="ECO:0007669"/>
    <property type="project" value="UniProtKB-SubCell"/>
</dbReference>
<dbReference type="SUPFAM" id="SSF48452">
    <property type="entry name" value="TPR-like"/>
    <property type="match status" value="1"/>
</dbReference>
<name>A0A511T4X9_MYXFU</name>
<reference evidence="12 15" key="2">
    <citation type="submission" date="2019-07" db="EMBL/GenBank/DDBJ databases">
        <title>Whole genome shotgun sequence of Myxococcus fulvus NBRC 100333.</title>
        <authorList>
            <person name="Hosoyama A."/>
            <person name="Uohara A."/>
            <person name="Ohji S."/>
            <person name="Ichikawa N."/>
        </authorList>
    </citation>
    <scope>NUCLEOTIDE SEQUENCE [LARGE SCALE GENOMIC DNA]</scope>
    <source>
        <strain evidence="12 15">NBRC 100333</strain>
    </source>
</reference>
<evidence type="ECO:0000259" key="11">
    <source>
        <dbReference type="Pfam" id="PF13231"/>
    </source>
</evidence>
<dbReference type="InterPro" id="IPR019734">
    <property type="entry name" value="TPR_rpt"/>
</dbReference>
<feature type="repeat" description="TPR" evidence="8">
    <location>
        <begin position="658"/>
        <end position="691"/>
    </location>
</feature>
<evidence type="ECO:0000256" key="9">
    <source>
        <dbReference type="SAM" id="MobiDB-lite"/>
    </source>
</evidence>